<feature type="domain" description="DUF4378" evidence="3">
    <location>
        <begin position="730"/>
        <end position="891"/>
    </location>
</feature>
<sequence length="895" mass="101809">MEKNLRRKYSLQNENHPGCMWGLLHLLHYHQWHNVKKMLPYKKTSGGRHTGMENSKMKFGIPDTGKTHELFDDEVDGSLIEETMSETSPDSIKARKPSIKKRSSHKRSKEGSHKRRFSSIPFGFCRTDSIHHLERFHSELPDEVMDLLDEVRDDGGTPTSEVQHDDTNAPRCTRDSQSDCTCEQCEVCDTLNVVKEMENNQLDDLGLQLLEKNAHRQNTLDKAKKHYISQKSLDATELHKDVAFNQSKEFLDALEMLNVNKKLVLKVFQDPDYALAQYFQGLHASKLARGLTKSGSFPVVELSFKENIRQKKLQYKQNKSSEDVYLKNLPLMVEKLETFVKLDHGSLEDAKIDKIVDSSVNRSHELRKPEENQGGINCLKEIRKRIKHAIKESKKEKNRISMDAIFHKIPYGHRLSKDAKRESIDQWKESALERDCKESPRSSFESDFSLSTPSKGSFQHMKRTGSLNESLERYSQLFEFTFSRDAKQDLSGRSKLANEDGDMPFARRSKPLGRIHSLPDLESYTSLQNEVSSNAPCSSTPTRGLVDIDTHFTILGSGEQNLDGLAVSTENKMELDTTVEIGGQESLAAVSASSPFENDTTRIIFNGNNDEDVNIDYSSDNVDGLANGKSGSISPIEQETESSNTMPTQPSLISVLESDFQEDIITPAKFSFTEVETDSELRPRCVDFNALDSLNGTESTVNFENQQVLSNESDSELQMHVHVDKKDVADFNYVRDVLKVSGFSENEYFGTWQLPEHMMDPSLFEETEARSPHKSDGNGESEGGSSYDHQLLFDIINEVLLEIYDNSFTYWHWPLSCNCHIRPMPMGTHVLEEVWARISWYLSSQSQLDIPLDYLVARDLSKGDGWMNLQFDSECVGLELEEMILDDLLEEIVDS</sequence>
<organism evidence="4 5">
    <name type="scientific">Kingdonia uniflora</name>
    <dbReference type="NCBI Taxonomy" id="39325"/>
    <lineage>
        <taxon>Eukaryota</taxon>
        <taxon>Viridiplantae</taxon>
        <taxon>Streptophyta</taxon>
        <taxon>Embryophyta</taxon>
        <taxon>Tracheophyta</taxon>
        <taxon>Spermatophyta</taxon>
        <taxon>Magnoliopsida</taxon>
        <taxon>Ranunculales</taxon>
        <taxon>Circaeasteraceae</taxon>
        <taxon>Kingdonia</taxon>
    </lineage>
</organism>
<feature type="compositionally biased region" description="Basic and acidic residues" evidence="1">
    <location>
        <begin position="162"/>
        <end position="173"/>
    </location>
</feature>
<dbReference type="Proteomes" id="UP000541444">
    <property type="component" value="Unassembled WGS sequence"/>
</dbReference>
<feature type="region of interest" description="Disordered" evidence="1">
    <location>
        <begin position="766"/>
        <end position="785"/>
    </location>
</feature>
<dbReference type="Pfam" id="PF14309">
    <property type="entry name" value="DUF4378"/>
    <property type="match status" value="1"/>
</dbReference>
<comment type="caution">
    <text evidence="4">The sequence shown here is derived from an EMBL/GenBank/DDBJ whole genome shotgun (WGS) entry which is preliminary data.</text>
</comment>
<feature type="compositionally biased region" description="Basic and acidic residues" evidence="1">
    <location>
        <begin position="431"/>
        <end position="440"/>
    </location>
</feature>
<dbReference type="AlphaFoldDB" id="A0A7J7NXG8"/>
<accession>A0A7J7NXG8</accession>
<dbReference type="InterPro" id="IPR025486">
    <property type="entry name" value="DUF4378"/>
</dbReference>
<evidence type="ECO:0000313" key="4">
    <source>
        <dbReference type="EMBL" id="KAF6171897.1"/>
    </source>
</evidence>
<feature type="compositionally biased region" description="Basic and acidic residues" evidence="1">
    <location>
        <begin position="767"/>
        <end position="777"/>
    </location>
</feature>
<feature type="compositionally biased region" description="Polar residues" evidence="1">
    <location>
        <begin position="441"/>
        <end position="457"/>
    </location>
</feature>
<dbReference type="OrthoDB" id="758104at2759"/>
<name>A0A7J7NXG8_9MAGN</name>
<feature type="compositionally biased region" description="Basic residues" evidence="1">
    <location>
        <begin position="94"/>
        <end position="115"/>
    </location>
</feature>
<dbReference type="InterPro" id="IPR022212">
    <property type="entry name" value="DUF3741"/>
</dbReference>
<feature type="region of interest" description="Disordered" evidence="1">
    <location>
        <begin position="45"/>
        <end position="65"/>
    </location>
</feature>
<feature type="region of interest" description="Disordered" evidence="1">
    <location>
        <begin position="82"/>
        <end position="115"/>
    </location>
</feature>
<evidence type="ECO:0000259" key="2">
    <source>
        <dbReference type="Pfam" id="PF12552"/>
    </source>
</evidence>
<dbReference type="InterPro" id="IPR044257">
    <property type="entry name" value="TRM32-like"/>
</dbReference>
<keyword evidence="5" id="KW-1185">Reference proteome</keyword>
<gene>
    <name evidence="4" type="ORF">GIB67_011794</name>
</gene>
<evidence type="ECO:0000256" key="1">
    <source>
        <dbReference type="SAM" id="MobiDB-lite"/>
    </source>
</evidence>
<proteinExistence type="predicted"/>
<dbReference type="EMBL" id="JACGCM010000452">
    <property type="protein sequence ID" value="KAF6171897.1"/>
    <property type="molecule type" value="Genomic_DNA"/>
</dbReference>
<feature type="domain" description="DUF3741" evidence="2">
    <location>
        <begin position="229"/>
        <end position="272"/>
    </location>
</feature>
<feature type="region of interest" description="Disordered" evidence="1">
    <location>
        <begin position="153"/>
        <end position="173"/>
    </location>
</feature>
<feature type="region of interest" description="Disordered" evidence="1">
    <location>
        <begin position="431"/>
        <end position="461"/>
    </location>
</feature>
<dbReference type="PANTHER" id="PTHR47071">
    <property type="entry name" value="PROTEIN TRM32"/>
    <property type="match status" value="1"/>
</dbReference>
<dbReference type="PANTHER" id="PTHR47071:SF9">
    <property type="entry name" value="TRM32-LIKE PROTEIN (DUF3741)"/>
    <property type="match status" value="1"/>
</dbReference>
<evidence type="ECO:0008006" key="6">
    <source>
        <dbReference type="Google" id="ProtNLM"/>
    </source>
</evidence>
<protein>
    <recommendedName>
        <fullName evidence="6">Protein TRM32</fullName>
    </recommendedName>
</protein>
<feature type="compositionally biased region" description="Polar residues" evidence="1">
    <location>
        <begin position="629"/>
        <end position="648"/>
    </location>
</feature>
<dbReference type="Pfam" id="PF12552">
    <property type="entry name" value="DUF3741"/>
    <property type="match status" value="1"/>
</dbReference>
<feature type="region of interest" description="Disordered" evidence="1">
    <location>
        <begin position="620"/>
        <end position="648"/>
    </location>
</feature>
<evidence type="ECO:0000259" key="3">
    <source>
        <dbReference type="Pfam" id="PF14309"/>
    </source>
</evidence>
<evidence type="ECO:0000313" key="5">
    <source>
        <dbReference type="Proteomes" id="UP000541444"/>
    </source>
</evidence>
<reference evidence="4 5" key="1">
    <citation type="journal article" date="2020" name="IScience">
        <title>Genome Sequencing of the Endangered Kingdonia uniflora (Circaeasteraceae, Ranunculales) Reveals Potential Mechanisms of Evolutionary Specialization.</title>
        <authorList>
            <person name="Sun Y."/>
            <person name="Deng T."/>
            <person name="Zhang A."/>
            <person name="Moore M.J."/>
            <person name="Landis J.B."/>
            <person name="Lin N."/>
            <person name="Zhang H."/>
            <person name="Zhang X."/>
            <person name="Huang J."/>
            <person name="Zhang X."/>
            <person name="Sun H."/>
            <person name="Wang H."/>
        </authorList>
    </citation>
    <scope>NUCLEOTIDE SEQUENCE [LARGE SCALE GENOMIC DNA]</scope>
    <source>
        <strain evidence="4">TB1705</strain>
        <tissue evidence="4">Leaf</tissue>
    </source>
</reference>